<name>A0ABC8L5S4_ERUVS</name>
<dbReference type="Proteomes" id="UP001642260">
    <property type="component" value="Unassembled WGS sequence"/>
</dbReference>
<evidence type="ECO:0000313" key="3">
    <source>
        <dbReference type="Proteomes" id="UP001642260"/>
    </source>
</evidence>
<feature type="compositionally biased region" description="Basic and acidic residues" evidence="1">
    <location>
        <begin position="104"/>
        <end position="122"/>
    </location>
</feature>
<sequence length="122" mass="13515">MSWKGFERSSSWDLVHTYLSSFSVFPLTDITGPRDIESESAIGQQTLCVGVLMGKAGKSLKQGIHLCVACHSGLSQRLAKSNPLRERDVGSLETSRAFNQREVGTQRERQTSGWRERETTGA</sequence>
<protein>
    <submittedName>
        <fullName evidence="2">Uncharacterized protein</fullName>
    </submittedName>
</protein>
<dbReference type="EMBL" id="CAKOAT010401821">
    <property type="protein sequence ID" value="CAH8367126.1"/>
    <property type="molecule type" value="Genomic_DNA"/>
</dbReference>
<keyword evidence="3" id="KW-1185">Reference proteome</keyword>
<evidence type="ECO:0000313" key="2">
    <source>
        <dbReference type="EMBL" id="CAH8367126.1"/>
    </source>
</evidence>
<reference evidence="2 3" key="1">
    <citation type="submission" date="2022-03" db="EMBL/GenBank/DDBJ databases">
        <authorList>
            <person name="Macdonald S."/>
            <person name="Ahmed S."/>
            <person name="Newling K."/>
        </authorList>
    </citation>
    <scope>NUCLEOTIDE SEQUENCE [LARGE SCALE GENOMIC DNA]</scope>
</reference>
<accession>A0ABC8L5S4</accession>
<comment type="caution">
    <text evidence="2">The sequence shown here is derived from an EMBL/GenBank/DDBJ whole genome shotgun (WGS) entry which is preliminary data.</text>
</comment>
<gene>
    <name evidence="2" type="ORF">ERUC_LOCUS30745</name>
</gene>
<evidence type="ECO:0000256" key="1">
    <source>
        <dbReference type="SAM" id="MobiDB-lite"/>
    </source>
</evidence>
<proteinExistence type="predicted"/>
<organism evidence="2 3">
    <name type="scientific">Eruca vesicaria subsp. sativa</name>
    <name type="common">Garden rocket</name>
    <name type="synonym">Eruca sativa</name>
    <dbReference type="NCBI Taxonomy" id="29727"/>
    <lineage>
        <taxon>Eukaryota</taxon>
        <taxon>Viridiplantae</taxon>
        <taxon>Streptophyta</taxon>
        <taxon>Embryophyta</taxon>
        <taxon>Tracheophyta</taxon>
        <taxon>Spermatophyta</taxon>
        <taxon>Magnoliopsida</taxon>
        <taxon>eudicotyledons</taxon>
        <taxon>Gunneridae</taxon>
        <taxon>Pentapetalae</taxon>
        <taxon>rosids</taxon>
        <taxon>malvids</taxon>
        <taxon>Brassicales</taxon>
        <taxon>Brassicaceae</taxon>
        <taxon>Brassiceae</taxon>
        <taxon>Eruca</taxon>
    </lineage>
</organism>
<feature type="region of interest" description="Disordered" evidence="1">
    <location>
        <begin position="79"/>
        <end position="122"/>
    </location>
</feature>
<dbReference type="AlphaFoldDB" id="A0ABC8L5S4"/>